<dbReference type="GO" id="GO:0004848">
    <property type="term" value="F:ureidoglycolate hydrolase activity"/>
    <property type="evidence" value="ECO:0007669"/>
    <property type="project" value="InterPro"/>
</dbReference>
<dbReference type="HAMAP" id="MF_00813">
    <property type="entry name" value="Allantoicase"/>
    <property type="match status" value="1"/>
</dbReference>
<dbReference type="Gene3D" id="3.30.40.10">
    <property type="entry name" value="Zinc/RING finger domain, C3HC4 (zinc finger)"/>
    <property type="match status" value="1"/>
</dbReference>
<dbReference type="SUPFAM" id="SSF51182">
    <property type="entry name" value="RmlC-like cupins"/>
    <property type="match status" value="1"/>
</dbReference>
<dbReference type="Gene3D" id="2.60.120.260">
    <property type="entry name" value="Galactose-binding domain-like"/>
    <property type="match status" value="2"/>
</dbReference>
<keyword evidence="4" id="KW-0479">Metal-binding</keyword>
<evidence type="ECO:0000256" key="9">
    <source>
        <dbReference type="ARBA" id="ARBA00047684"/>
    </source>
</evidence>
<dbReference type="InterPro" id="IPR013083">
    <property type="entry name" value="Znf_RING/FYVE/PHD"/>
</dbReference>
<dbReference type="CDD" id="cd20298">
    <property type="entry name" value="cupin_UAH"/>
    <property type="match status" value="1"/>
</dbReference>
<feature type="coiled-coil region" evidence="12">
    <location>
        <begin position="958"/>
        <end position="992"/>
    </location>
</feature>
<feature type="region of interest" description="Disordered" evidence="13">
    <location>
        <begin position="347"/>
        <end position="374"/>
    </location>
</feature>
<evidence type="ECO:0000313" key="16">
    <source>
        <dbReference type="Proteomes" id="UP000541558"/>
    </source>
</evidence>
<dbReference type="Pfam" id="PF26095">
    <property type="entry name" value="CC_Bre1"/>
    <property type="match status" value="1"/>
</dbReference>
<keyword evidence="12" id="KW-0175">Coiled coil</keyword>
<dbReference type="InterPro" id="IPR015908">
    <property type="entry name" value="Allantoicase_dom"/>
</dbReference>
<dbReference type="InterPro" id="IPR018957">
    <property type="entry name" value="Znf_C3HC4_RING-type"/>
</dbReference>
<dbReference type="Gene3D" id="2.60.120.480">
    <property type="entry name" value="Ureidoglycolate hydrolase"/>
    <property type="match status" value="1"/>
</dbReference>
<comment type="catalytic activity">
    <reaction evidence="9">
        <text>(S)-ureidoglycolate = urea + glyoxylate</text>
        <dbReference type="Rhea" id="RHEA:11304"/>
        <dbReference type="ChEBI" id="CHEBI:16199"/>
        <dbReference type="ChEBI" id="CHEBI:36655"/>
        <dbReference type="ChEBI" id="CHEBI:57296"/>
        <dbReference type="EC" id="4.3.2.3"/>
    </reaction>
</comment>
<dbReference type="NCBIfam" id="TIGR02961">
    <property type="entry name" value="allantoicase"/>
    <property type="match status" value="1"/>
</dbReference>
<evidence type="ECO:0000256" key="5">
    <source>
        <dbReference type="ARBA" id="ARBA00022771"/>
    </source>
</evidence>
<feature type="region of interest" description="Disordered" evidence="13">
    <location>
        <begin position="805"/>
        <end position="870"/>
    </location>
</feature>
<protein>
    <recommendedName>
        <fullName evidence="14">RING-type domain-containing protein</fullName>
    </recommendedName>
</protein>
<dbReference type="GO" id="GO:0000256">
    <property type="term" value="P:allantoin catabolic process"/>
    <property type="evidence" value="ECO:0007669"/>
    <property type="project" value="InterPro"/>
</dbReference>
<dbReference type="InterPro" id="IPR017907">
    <property type="entry name" value="Znf_RING_CS"/>
</dbReference>
<dbReference type="Pfam" id="PF04115">
    <property type="entry name" value="Ureidogly_lyase"/>
    <property type="match status" value="1"/>
</dbReference>
<dbReference type="PANTHER" id="PTHR12045">
    <property type="entry name" value="ALLANTOICASE"/>
    <property type="match status" value="1"/>
</dbReference>
<feature type="domain" description="RING-type" evidence="14">
    <location>
        <begin position="1363"/>
        <end position="1401"/>
    </location>
</feature>
<keyword evidence="7" id="KW-0862">Zinc</keyword>
<evidence type="ECO:0000259" key="14">
    <source>
        <dbReference type="PROSITE" id="PS50089"/>
    </source>
</evidence>
<evidence type="ECO:0000256" key="11">
    <source>
        <dbReference type="PROSITE-ProRule" id="PRU00175"/>
    </source>
</evidence>
<evidence type="ECO:0000256" key="1">
    <source>
        <dbReference type="ARBA" id="ARBA00009242"/>
    </source>
</evidence>
<evidence type="ECO:0000256" key="3">
    <source>
        <dbReference type="ARBA" id="ARBA00022631"/>
    </source>
</evidence>
<comment type="subunit">
    <text evidence="2">Homodimer.</text>
</comment>
<dbReference type="GO" id="GO:0008270">
    <property type="term" value="F:zinc ion binding"/>
    <property type="evidence" value="ECO:0007669"/>
    <property type="project" value="UniProtKB-KW"/>
</dbReference>
<dbReference type="PANTHER" id="PTHR12045:SF3">
    <property type="entry name" value="INACTIVE ALLANTOICASE-RELATED"/>
    <property type="match status" value="1"/>
</dbReference>
<dbReference type="InterPro" id="IPR001841">
    <property type="entry name" value="Znf_RING"/>
</dbReference>
<evidence type="ECO:0000256" key="2">
    <source>
        <dbReference type="ARBA" id="ARBA00011738"/>
    </source>
</evidence>
<keyword evidence="3" id="KW-0659">Purine metabolism</keyword>
<dbReference type="Proteomes" id="UP000541558">
    <property type="component" value="Unassembled WGS sequence"/>
</dbReference>
<dbReference type="GO" id="GO:0050385">
    <property type="term" value="F:ureidoglycolate lyase activity"/>
    <property type="evidence" value="ECO:0007669"/>
    <property type="project" value="UniProtKB-EC"/>
</dbReference>
<dbReference type="FunFam" id="2.60.120.260:FF:000059">
    <property type="entry name" value="Probable allantoicase"/>
    <property type="match status" value="1"/>
</dbReference>
<reference evidence="15 16" key="1">
    <citation type="journal article" date="2020" name="ISME J.">
        <title>Uncovering the hidden diversity of litter-decomposition mechanisms in mushroom-forming fungi.</title>
        <authorList>
            <person name="Floudas D."/>
            <person name="Bentzer J."/>
            <person name="Ahren D."/>
            <person name="Johansson T."/>
            <person name="Persson P."/>
            <person name="Tunlid A."/>
        </authorList>
    </citation>
    <scope>NUCLEOTIDE SEQUENCE [LARGE SCALE GENOMIC DNA]</scope>
    <source>
        <strain evidence="15 16">CBS 175.51</strain>
    </source>
</reference>
<comment type="caution">
    <text evidence="15">The sequence shown here is derived from an EMBL/GenBank/DDBJ whole genome shotgun (WGS) entry which is preliminary data.</text>
</comment>
<dbReference type="Pfam" id="PF03561">
    <property type="entry name" value="Allantoicase"/>
    <property type="match status" value="2"/>
</dbReference>
<dbReference type="InterPro" id="IPR005164">
    <property type="entry name" value="Allantoicase"/>
</dbReference>
<sequence length="1416" mass="157513">MEFQQIPLEQFNESLSLATELSSIAIGGRVVECSDEFFAEAINLLQVEPSVSMKGQFGPSGALYNGWETRRHNPGHDWCIIQLGTPGHLIGFDIDTSHFSGNEAPAGSVEVLYGTPDESPRADDKRWSEVLPKTSLGPNSRHLFRIPRTDVINFVKLKIYPDGGVARFRVYGEVAPVHALEATPFDLAHVFAGGRVVYVSDQHFGVGSNLILPGRGKDMGDGWETKRSRSKGHKDWVIIKLGAPGYLEQVEIDTAHFKGNFPESCEIEATYSETDLDVQAHGGEGLSWKVILPRTKLGPHRQHYFQLENVENTVFTHVKMTIYPDGGVKRIRVVGVKAGYSTLPEAPAPVLEQGESEIATPPSPSTSSPPSVTPQVTTIPVLPLTPEAFASFGQVIQGYGDLTAAPKGTKITPANAGTANKFHKLSLLQSSYPSGSNATAGISVYRCQPLTEVASDGTTPLKVLERHPYTNQAFVPMGKGGAEGLKETSERYLVVVAQNGADDKPDLKTLRAFWASTAQGVVYGTAIWHQPMTVLDKELDLACVETQIGDGSAADCEIVELAESAWPWTKQVPSMSLKDFHTVASLPPTMNELSRKRPHADDGDLTVAKKRVLTGTNGTPQVNGHSDQTEDEQLFQANLEKFRKEAIWRRMKHYQRENERNSAKIEDLERQKTRCEANVAAMAACWAQILQTLQVFVKSDDLSPSNIQAKDVFDVTAHVEEDTLPEFEDALGRTATATEALVHKLIESGGSEGSIAWKKNHFEELQQSQTECAALRSQLGLLKKQLDDCTSDKDKYHAELVAAENRAERAQSESVQLAHPQKATSKAATPREGETPTTTTASSSEDKERKPSSPSIPSQGSTPAPESHPLSLLPESVKLWENRIEQLEAENLRLKQELFERPEKRAIHHTNSDELSGLRRCLTSTDAQLTEVQEELKQVLACREEWKQSVLAAQESVIDNLRAMMVRRDNENTRLREQRDQSQAELLERKQKDGIKWNAQQELKSLVDIQNERISAFKSELSRCKARLAAKEGDGDLLRFFLQGKPEEEHLIEELKALKADAEVRAQAAEAALSKIVQGEPSTSAEHATLVKLQVEAEEKVVRLTRELEELRTVFGVDALTVPPDVSKLNDQIRAQGKELERLRLLQEKSEQGEADLYKTINDLSDGHDALLEKVKDKVFQLHYQEEKLSKAIVEKAKSENKFYAAMRDKEALEAERKTLIRTQEKWMNMAQTREDQVGVIDKLRQTLQDELFKEKAARERGQRILGNVEGMRLDAEARLKGGEEACKAQAELLKAEAEKYTKGLKALRLKEAEWDSTKKQLEEQVQKLKQDVAAGAAHKHDRHSSKNGRDEEYQSMRSLLMCSTCDSNFRSVIVTKCMHTFCKPCIDARISTRQRKCPACGVAFAQSDVSTLYMQ</sequence>
<organism evidence="15 16">
    <name type="scientific">Ephemerocybe angulata</name>
    <dbReference type="NCBI Taxonomy" id="980116"/>
    <lineage>
        <taxon>Eukaryota</taxon>
        <taxon>Fungi</taxon>
        <taxon>Dikarya</taxon>
        <taxon>Basidiomycota</taxon>
        <taxon>Agaricomycotina</taxon>
        <taxon>Agaricomycetes</taxon>
        <taxon>Agaricomycetidae</taxon>
        <taxon>Agaricales</taxon>
        <taxon>Agaricineae</taxon>
        <taxon>Psathyrellaceae</taxon>
        <taxon>Ephemerocybe</taxon>
    </lineage>
</organism>
<evidence type="ECO:0000256" key="12">
    <source>
        <dbReference type="SAM" id="Coils"/>
    </source>
</evidence>
<keyword evidence="16" id="KW-1185">Reference proteome</keyword>
<dbReference type="InterPro" id="IPR007247">
    <property type="entry name" value="Ureidogly_lyase"/>
</dbReference>
<feature type="compositionally biased region" description="Basic residues" evidence="13">
    <location>
        <begin position="1338"/>
        <end position="1347"/>
    </location>
</feature>
<gene>
    <name evidence="15" type="ORF">D9611_000365</name>
</gene>
<dbReference type="Pfam" id="PF08647">
    <property type="entry name" value="BRE1"/>
    <property type="match status" value="1"/>
</dbReference>
<dbReference type="InterPro" id="IPR008979">
    <property type="entry name" value="Galactose-bd-like_sf"/>
</dbReference>
<dbReference type="SMART" id="SM00184">
    <property type="entry name" value="RING"/>
    <property type="match status" value="1"/>
</dbReference>
<evidence type="ECO:0000256" key="7">
    <source>
        <dbReference type="ARBA" id="ARBA00022833"/>
    </source>
</evidence>
<dbReference type="InterPro" id="IPR058643">
    <property type="entry name" value="BRE1-like_CC"/>
</dbReference>
<evidence type="ECO:0000256" key="6">
    <source>
        <dbReference type="ARBA" id="ARBA00022801"/>
    </source>
</evidence>
<dbReference type="CDD" id="cd16499">
    <property type="entry name" value="RING-HC_Bre1-like"/>
    <property type="match status" value="1"/>
</dbReference>
<dbReference type="GO" id="GO:0006144">
    <property type="term" value="P:purine nucleobase metabolic process"/>
    <property type="evidence" value="ECO:0007669"/>
    <property type="project" value="UniProtKB-KW"/>
</dbReference>
<accession>A0A8H5BMK5</accession>
<dbReference type="SUPFAM" id="SSF57850">
    <property type="entry name" value="RING/U-box"/>
    <property type="match status" value="1"/>
</dbReference>
<dbReference type="Pfam" id="PF00097">
    <property type="entry name" value="zf-C3HC4"/>
    <property type="match status" value="1"/>
</dbReference>
<proteinExistence type="inferred from homology"/>
<evidence type="ECO:0000256" key="8">
    <source>
        <dbReference type="ARBA" id="ARBA00023239"/>
    </source>
</evidence>
<comment type="function">
    <text evidence="10">E3 ubiquitin-protein ligase that mediates monoubiquitination of histone H2B to form H2BK123ub1. H2BK123ub1 gives a specific tag for epigenetic transcriptional activation and is also a prerequisite for H3K4me and H3K79me formation.</text>
</comment>
<keyword evidence="5 11" id="KW-0863">Zinc-finger</keyword>
<feature type="compositionally biased region" description="Low complexity" evidence="13">
    <location>
        <begin position="365"/>
        <end position="374"/>
    </location>
</feature>
<keyword evidence="6" id="KW-0378">Hydrolase</keyword>
<feature type="coiled-coil region" evidence="12">
    <location>
        <begin position="651"/>
        <end position="678"/>
    </location>
</feature>
<evidence type="ECO:0000256" key="10">
    <source>
        <dbReference type="ARBA" id="ARBA00059679"/>
    </source>
</evidence>
<feature type="compositionally biased region" description="Polar residues" evidence="13">
    <location>
        <begin position="852"/>
        <end position="864"/>
    </location>
</feature>
<dbReference type="InterPro" id="IPR047233">
    <property type="entry name" value="UAH_cupin"/>
</dbReference>
<dbReference type="EMBL" id="JAACJK010000163">
    <property type="protein sequence ID" value="KAF5326179.1"/>
    <property type="molecule type" value="Genomic_DNA"/>
</dbReference>
<name>A0A8H5BMK5_9AGAR</name>
<feature type="region of interest" description="Disordered" evidence="13">
    <location>
        <begin position="1331"/>
        <end position="1351"/>
    </location>
</feature>
<keyword evidence="8" id="KW-0456">Lyase</keyword>
<dbReference type="InterPro" id="IPR024060">
    <property type="entry name" value="Ureidoglycolate_lyase_dom_sf"/>
</dbReference>
<dbReference type="SUPFAM" id="SSF49785">
    <property type="entry name" value="Galactose-binding domain-like"/>
    <property type="match status" value="2"/>
</dbReference>
<evidence type="ECO:0000256" key="4">
    <source>
        <dbReference type="ARBA" id="ARBA00022723"/>
    </source>
</evidence>
<dbReference type="OrthoDB" id="10266039at2759"/>
<dbReference type="PROSITE" id="PS50089">
    <property type="entry name" value="ZF_RING_2"/>
    <property type="match status" value="1"/>
</dbReference>
<dbReference type="GO" id="GO:0004037">
    <property type="term" value="F:allantoicase activity"/>
    <property type="evidence" value="ECO:0007669"/>
    <property type="project" value="InterPro"/>
</dbReference>
<evidence type="ECO:0000256" key="13">
    <source>
        <dbReference type="SAM" id="MobiDB-lite"/>
    </source>
</evidence>
<comment type="similarity">
    <text evidence="1">Belongs to the allantoicase family.</text>
</comment>
<dbReference type="PROSITE" id="PS00518">
    <property type="entry name" value="ZF_RING_1"/>
    <property type="match status" value="1"/>
</dbReference>
<feature type="coiled-coil region" evidence="12">
    <location>
        <begin position="1052"/>
        <end position="1146"/>
    </location>
</feature>
<dbReference type="InterPro" id="IPR011051">
    <property type="entry name" value="RmlC_Cupin_sf"/>
</dbReference>
<evidence type="ECO:0000313" key="15">
    <source>
        <dbReference type="EMBL" id="KAF5326179.1"/>
    </source>
</evidence>